<organism evidence="1 2">
    <name type="scientific">Camellia lanceoleosa</name>
    <dbReference type="NCBI Taxonomy" id="1840588"/>
    <lineage>
        <taxon>Eukaryota</taxon>
        <taxon>Viridiplantae</taxon>
        <taxon>Streptophyta</taxon>
        <taxon>Embryophyta</taxon>
        <taxon>Tracheophyta</taxon>
        <taxon>Spermatophyta</taxon>
        <taxon>Magnoliopsida</taxon>
        <taxon>eudicotyledons</taxon>
        <taxon>Gunneridae</taxon>
        <taxon>Pentapetalae</taxon>
        <taxon>asterids</taxon>
        <taxon>Ericales</taxon>
        <taxon>Theaceae</taxon>
        <taxon>Camellia</taxon>
    </lineage>
</organism>
<reference evidence="1 2" key="1">
    <citation type="journal article" date="2022" name="Plant J.">
        <title>Chromosome-level genome of Camellia lanceoleosa provides a valuable resource for understanding genome evolution and self-incompatibility.</title>
        <authorList>
            <person name="Gong W."/>
            <person name="Xiao S."/>
            <person name="Wang L."/>
            <person name="Liao Z."/>
            <person name="Chang Y."/>
            <person name="Mo W."/>
            <person name="Hu G."/>
            <person name="Li W."/>
            <person name="Zhao G."/>
            <person name="Zhu H."/>
            <person name="Hu X."/>
            <person name="Ji K."/>
            <person name="Xiang X."/>
            <person name="Song Q."/>
            <person name="Yuan D."/>
            <person name="Jin S."/>
            <person name="Zhang L."/>
        </authorList>
    </citation>
    <scope>NUCLEOTIDE SEQUENCE [LARGE SCALE GENOMIC DNA]</scope>
    <source>
        <strain evidence="1">SQ_2022a</strain>
    </source>
</reference>
<protein>
    <submittedName>
        <fullName evidence="1">Uncharacterized protein</fullName>
    </submittedName>
</protein>
<name>A0ACC0HXJ7_9ERIC</name>
<accession>A0ACC0HXJ7</accession>
<keyword evidence="2" id="KW-1185">Reference proteome</keyword>
<dbReference type="EMBL" id="CM045759">
    <property type="protein sequence ID" value="KAI8017720.1"/>
    <property type="molecule type" value="Genomic_DNA"/>
</dbReference>
<proteinExistence type="predicted"/>
<dbReference type="Proteomes" id="UP001060215">
    <property type="component" value="Chromosome 2"/>
</dbReference>
<evidence type="ECO:0000313" key="2">
    <source>
        <dbReference type="Proteomes" id="UP001060215"/>
    </source>
</evidence>
<comment type="caution">
    <text evidence="1">The sequence shown here is derived from an EMBL/GenBank/DDBJ whole genome shotgun (WGS) entry which is preliminary data.</text>
</comment>
<gene>
    <name evidence="1" type="ORF">LOK49_LG04G01745</name>
</gene>
<evidence type="ECO:0000313" key="1">
    <source>
        <dbReference type="EMBL" id="KAI8017720.1"/>
    </source>
</evidence>
<sequence>MSFEEEEESFEHTLLVVREVAVYKIPPRTTKWLQVCGEWLHRQDLVRRLASASSRTAARSAKILLRSFARLPPRQQNLRRARARFVEVLRAQDRRQGKAS</sequence>